<feature type="compositionally biased region" description="Basic residues" evidence="1">
    <location>
        <begin position="20"/>
        <end position="34"/>
    </location>
</feature>
<protein>
    <submittedName>
        <fullName evidence="2">Uncharacterized protein</fullName>
    </submittedName>
</protein>
<reference evidence="2" key="1">
    <citation type="submission" date="2009-05" db="EMBL/GenBank/DDBJ databases">
        <authorList>
            <person name="Harkins D.M."/>
            <person name="DeShazer D."/>
            <person name="Woods D.E."/>
            <person name="Brinkac L.M."/>
            <person name="Brown K.A."/>
            <person name="Hung G.C."/>
            <person name="Tuanyok A."/>
            <person name="Zhang B."/>
            <person name="Nierman W.C."/>
        </authorList>
    </citation>
    <scope>NUCLEOTIDE SEQUENCE [LARGE SCALE GENOMIC DNA]</scope>
    <source>
        <strain evidence="2">1710a</strain>
    </source>
</reference>
<dbReference type="HOGENOM" id="CLU_2749982_0_0_4"/>
<dbReference type="GeneID" id="93062749"/>
<dbReference type="RefSeq" id="WP_004523217.1">
    <property type="nucleotide sequence ID" value="NZ_CM000833.1"/>
</dbReference>
<dbReference type="AlphaFoldDB" id="A0A0E1VWX6"/>
<organism evidence="2">
    <name type="scientific">Burkholderia pseudomallei 1710a</name>
    <dbReference type="NCBI Taxonomy" id="320371"/>
    <lineage>
        <taxon>Bacteria</taxon>
        <taxon>Pseudomonadati</taxon>
        <taxon>Pseudomonadota</taxon>
        <taxon>Betaproteobacteria</taxon>
        <taxon>Burkholderiales</taxon>
        <taxon>Burkholderiaceae</taxon>
        <taxon>Burkholderia</taxon>
        <taxon>pseudomallei group</taxon>
    </lineage>
</organism>
<evidence type="ECO:0000313" key="2">
    <source>
        <dbReference type="EMBL" id="EET04516.1"/>
    </source>
</evidence>
<dbReference type="EMBL" id="CM000833">
    <property type="protein sequence ID" value="EET04516.1"/>
    <property type="molecule type" value="Genomic_DNA"/>
</dbReference>
<feature type="region of interest" description="Disordered" evidence="1">
    <location>
        <begin position="1"/>
        <end position="41"/>
    </location>
</feature>
<sequence>MREGDAGNPAAHGRPFGNGPRKRRFARRLSRRILGRPGAPANQRIQLSMRAAARYANDARPRVCHELSKY</sequence>
<accession>A0A0E1VWX6</accession>
<proteinExistence type="predicted"/>
<name>A0A0E1VWX6_BURPE</name>
<dbReference type="Proteomes" id="UP000001812">
    <property type="component" value="Chromosome II"/>
</dbReference>
<evidence type="ECO:0000256" key="1">
    <source>
        <dbReference type="SAM" id="MobiDB-lite"/>
    </source>
</evidence>
<gene>
    <name evidence="2" type="ORF">BURPS1710A_A3340</name>
</gene>